<dbReference type="InterPro" id="IPR039768">
    <property type="entry name" value="Nmd3"/>
</dbReference>
<dbReference type="PATRIC" id="fig|1365176.7.peg.673"/>
<name>S6A5G9_9CREN</name>
<dbReference type="eggNOG" id="arCOG04149">
    <property type="taxonomic scope" value="Archaea"/>
</dbReference>
<dbReference type="Pfam" id="PF04981">
    <property type="entry name" value="NMD3"/>
    <property type="match status" value="1"/>
</dbReference>
<protein>
    <recommendedName>
        <fullName evidence="1">Nmd3 N-terminal domain-containing protein</fullName>
    </recommendedName>
</protein>
<evidence type="ECO:0000259" key="1">
    <source>
        <dbReference type="Pfam" id="PF04981"/>
    </source>
</evidence>
<gene>
    <name evidence="2" type="ORF">N186_03450</name>
</gene>
<dbReference type="PANTHER" id="PTHR12746:SF2">
    <property type="entry name" value="60S RIBOSOMAL EXPORT PROTEIN NMD3"/>
    <property type="match status" value="1"/>
</dbReference>
<dbReference type="KEGG" id="thb:N186_03450"/>
<dbReference type="Proteomes" id="UP000015543">
    <property type="component" value="Chromosome"/>
</dbReference>
<dbReference type="HOGENOM" id="CLU_065087_0_0_2"/>
<reference evidence="2 3" key="1">
    <citation type="journal article" date="2013" name="Genome Announc.">
        <title>Complete Genomic Sequence of 'Thermofilum adornatus' Strain 1910bT, a Hyperthermophilic Anaerobic Organotrophic Crenarchaeon.</title>
        <authorList>
            <person name="Dominova I.N."/>
            <person name="Kublanov I.V."/>
            <person name="Podosokorskaya O.A."/>
            <person name="Derbikova K.S."/>
            <person name="Patrushev M.V."/>
            <person name="Toshchakov S.V."/>
        </authorList>
    </citation>
    <scope>NUCLEOTIDE SEQUENCE [LARGE SCALE GENOMIC DNA]</scope>
    <source>
        <strain evidence="3">1910b</strain>
    </source>
</reference>
<proteinExistence type="predicted"/>
<evidence type="ECO:0000313" key="2">
    <source>
        <dbReference type="EMBL" id="AGT35057.1"/>
    </source>
</evidence>
<dbReference type="AlphaFoldDB" id="S6A5G9"/>
<keyword evidence="3" id="KW-1185">Reference proteome</keyword>
<organism evidence="2 3">
    <name type="scientific">Thermofilum adornatum</name>
    <dbReference type="NCBI Taxonomy" id="1365176"/>
    <lineage>
        <taxon>Archaea</taxon>
        <taxon>Thermoproteota</taxon>
        <taxon>Thermoprotei</taxon>
        <taxon>Thermofilales</taxon>
        <taxon>Thermofilaceae</taxon>
        <taxon>Thermofilum</taxon>
    </lineage>
</organism>
<feature type="domain" description="Nmd3 N-terminal" evidence="1">
    <location>
        <begin position="14"/>
        <end position="242"/>
    </location>
</feature>
<sequence length="360" mass="41376">MRDEGEMSERVFVCPICGRRTERLIDGLCPDCYVKHHPMVEQKKAELTLKICKKCGRLGYKGSWSDTEEELLDQIRKDLKHIVKLRGEIRDIDIKIYPRQGSMQLTVTGKVHPEIQQFYQEEYEIPVKMEYTICDACLGRVSKAKRAIVQVRASNRELTQREKNILLGLLEQTASMKGKGADLSPWQVKEESGGFDLYFSTISAAKEFVNNLSHKMYFDTLETGKKVGVDSSGQEKFQVTFRLLLPGFTKGDVIKYRDRYYLVKDIDSKRVFLLDLDSYVVESVVLLKSFISQTSTVARASEIQRGIIVAVENEKVYVMDKDYKVYEVDVKKSEGIFRIEDKVGILFHEGKIILVPLQDK</sequence>
<dbReference type="InterPro" id="IPR007064">
    <property type="entry name" value="Nmd3_N"/>
</dbReference>
<accession>S6A5G9</accession>
<dbReference type="GO" id="GO:0005737">
    <property type="term" value="C:cytoplasm"/>
    <property type="evidence" value="ECO:0007669"/>
    <property type="project" value="TreeGrafter"/>
</dbReference>
<dbReference type="GO" id="GO:0043023">
    <property type="term" value="F:ribosomal large subunit binding"/>
    <property type="evidence" value="ECO:0007669"/>
    <property type="project" value="InterPro"/>
</dbReference>
<evidence type="ECO:0000313" key="3">
    <source>
        <dbReference type="Proteomes" id="UP000015543"/>
    </source>
</evidence>
<dbReference type="PANTHER" id="PTHR12746">
    <property type="entry name" value="NONSENSE-MEDIATED MRNA DECAY PROTEIN 3"/>
    <property type="match status" value="1"/>
</dbReference>
<dbReference type="EMBL" id="CP006646">
    <property type="protein sequence ID" value="AGT35057.1"/>
    <property type="molecule type" value="Genomic_DNA"/>
</dbReference>